<accession>A0A0K8QL64</accession>
<dbReference type="OrthoDB" id="9774179at2"/>
<dbReference type="InterPro" id="IPR016181">
    <property type="entry name" value="Acyl_CoA_acyltransferase"/>
</dbReference>
<evidence type="ECO:0000313" key="6">
    <source>
        <dbReference type="Proteomes" id="UP000253740"/>
    </source>
</evidence>
<dbReference type="GO" id="GO:0016747">
    <property type="term" value="F:acyltransferase activity, transferring groups other than amino-acyl groups"/>
    <property type="evidence" value="ECO:0007669"/>
    <property type="project" value="InterPro"/>
</dbReference>
<dbReference type="SUPFAM" id="SSF55729">
    <property type="entry name" value="Acyl-CoA N-acyltransferases (Nat)"/>
    <property type="match status" value="1"/>
</dbReference>
<dbReference type="PROSITE" id="PS51186">
    <property type="entry name" value="GNAT"/>
    <property type="match status" value="1"/>
</dbReference>
<dbReference type="HOGENOM" id="CLU_784855_0_0_6"/>
<name>A0A0K8QL64_9GAMM</name>
<dbReference type="InterPro" id="IPR000182">
    <property type="entry name" value="GNAT_dom"/>
</dbReference>
<evidence type="ECO:0000259" key="3">
    <source>
        <dbReference type="PROSITE" id="PS51186"/>
    </source>
</evidence>
<evidence type="ECO:0000256" key="1">
    <source>
        <dbReference type="ARBA" id="ARBA00022679"/>
    </source>
</evidence>
<gene>
    <name evidence="4" type="ORF">MBSD_2209</name>
    <name evidence="5" type="ORF">MBSD_n0935</name>
</gene>
<evidence type="ECO:0000256" key="2">
    <source>
        <dbReference type="ARBA" id="ARBA00023315"/>
    </source>
</evidence>
<dbReference type="InterPro" id="IPR050832">
    <property type="entry name" value="Bact_Acetyltransf"/>
</dbReference>
<keyword evidence="6" id="KW-1185">Reference proteome</keyword>
<reference evidence="4" key="1">
    <citation type="submission" date="2015-03" db="EMBL/GenBank/DDBJ databases">
        <title>Draft genome sequence of Mizugakiibacter sediminis skMP5.</title>
        <authorList>
            <person name="Watanabe T."/>
            <person name="Kojima H."/>
            <person name="Fukui M."/>
        </authorList>
    </citation>
    <scope>NUCLEOTIDE SEQUENCE</scope>
    <source>
        <strain evidence="4">SkMP5</strain>
    </source>
</reference>
<reference evidence="5" key="2">
    <citation type="submission" date="2015-08" db="EMBL/GenBank/DDBJ databases">
        <title>Complete DNA Sequence of Pseudomonas syringae pv. actinidiae, the Causal Agent of Kiwifruit Canker Disease.</title>
        <authorList>
            <person name="Rikkerink E.H.A."/>
            <person name="Fineran P.C."/>
        </authorList>
    </citation>
    <scope>NUCLEOTIDE SEQUENCE</scope>
    <source>
        <strain evidence="5">SkMP5</strain>
    </source>
</reference>
<evidence type="ECO:0000313" key="4">
    <source>
        <dbReference type="EMBL" id="GAN45658.1"/>
    </source>
</evidence>
<dbReference type="EMBL" id="DF952382">
    <property type="protein sequence ID" value="GAN45658.1"/>
    <property type="molecule type" value="Genomic_DNA"/>
</dbReference>
<keyword evidence="2" id="KW-0012">Acyltransferase</keyword>
<protein>
    <submittedName>
        <fullName evidence="4">GCN5 family acetyltransferase</fullName>
    </submittedName>
    <submittedName>
        <fullName evidence="5">GCN5-related N-acetyltransferase</fullName>
    </submittedName>
</protein>
<keyword evidence="1 5" id="KW-0808">Transferase</keyword>
<dbReference type="STRING" id="1475481.GCA_000953855_00949"/>
<dbReference type="PANTHER" id="PTHR43877:SF2">
    <property type="entry name" value="AMINOALKYLPHOSPHONATE N-ACETYLTRANSFERASE-RELATED"/>
    <property type="match status" value="1"/>
</dbReference>
<dbReference type="CDD" id="cd04301">
    <property type="entry name" value="NAT_SF"/>
    <property type="match status" value="1"/>
</dbReference>
<organism evidence="5">
    <name type="scientific">Mizugakiibacter sediminis</name>
    <dbReference type="NCBI Taxonomy" id="1475481"/>
    <lineage>
        <taxon>Bacteria</taxon>
        <taxon>Pseudomonadati</taxon>
        <taxon>Pseudomonadota</taxon>
        <taxon>Gammaproteobacteria</taxon>
        <taxon>Lysobacterales</taxon>
        <taxon>Rhodanobacteraceae</taxon>
        <taxon>Mizugakiibacter</taxon>
    </lineage>
</organism>
<evidence type="ECO:0000313" key="5">
    <source>
        <dbReference type="EMBL" id="GAP65645.1"/>
    </source>
</evidence>
<dbReference type="EMBL" id="DF970163">
    <property type="protein sequence ID" value="GAP65645.1"/>
    <property type="molecule type" value="Genomic_DNA"/>
</dbReference>
<sequence>MTTSERILAYSAPDSARFGFHVVRGYAPDADPDRLWKAIVDANADLAIIRTPTTLAHRMSKLGAFGAEVIHADTLVYYAAELRNLDLVAPANTRVSIATASTADMAELSAVVASVFRDYRNHYHSNPVLDAEKVLAGYCEWAIRHLGDPSNKITWLARHEGRIVGFLCCSHDVAASTGEFVLNGVLPEFARNGIYSSLVRIALQWFHENGFARVRVSTQIGNLAVQKVWRREGFAMVEAYDTFHVNAFLHAPDVEHCAAYSFSIEPTAPPYTSSSVTDLIDWTSRRAVLDAPRLRVRSLRVASFEDAFALQTAAHREYKLIPSANSSGAMKAVGILRDGEGRPLYAAYIDLSP</sequence>
<dbReference type="Proteomes" id="UP000253740">
    <property type="component" value="Unassembled WGS sequence"/>
</dbReference>
<proteinExistence type="predicted"/>
<feature type="domain" description="N-acetyltransferase" evidence="3">
    <location>
        <begin position="95"/>
        <end position="255"/>
    </location>
</feature>
<dbReference type="Pfam" id="PF00583">
    <property type="entry name" value="Acetyltransf_1"/>
    <property type="match status" value="1"/>
</dbReference>
<dbReference type="PANTHER" id="PTHR43877">
    <property type="entry name" value="AMINOALKYLPHOSPHONATE N-ACETYLTRANSFERASE-RELATED-RELATED"/>
    <property type="match status" value="1"/>
</dbReference>
<dbReference type="Gene3D" id="3.40.630.30">
    <property type="match status" value="1"/>
</dbReference>
<dbReference type="RefSeq" id="WP_062535586.1">
    <property type="nucleotide sequence ID" value="NZ_DF970163.1"/>
</dbReference>
<dbReference type="AlphaFoldDB" id="A0A0K8QL64"/>